<keyword evidence="1" id="KW-0732">Signal</keyword>
<feature type="signal peptide" evidence="1">
    <location>
        <begin position="1"/>
        <end position="26"/>
    </location>
</feature>
<dbReference type="EMBL" id="DF237035">
    <property type="protein sequence ID" value="GAQ81655.1"/>
    <property type="molecule type" value="Genomic_DNA"/>
</dbReference>
<protein>
    <submittedName>
        <fullName evidence="2">Uncharacterized protein</fullName>
    </submittedName>
</protein>
<evidence type="ECO:0000256" key="1">
    <source>
        <dbReference type="SAM" id="SignalP"/>
    </source>
</evidence>
<reference evidence="2 3" key="1">
    <citation type="journal article" date="2014" name="Nat. Commun.">
        <title>Klebsormidium flaccidum genome reveals primary factors for plant terrestrial adaptation.</title>
        <authorList>
            <person name="Hori K."/>
            <person name="Maruyama F."/>
            <person name="Fujisawa T."/>
            <person name="Togashi T."/>
            <person name="Yamamoto N."/>
            <person name="Seo M."/>
            <person name="Sato S."/>
            <person name="Yamada T."/>
            <person name="Mori H."/>
            <person name="Tajima N."/>
            <person name="Moriyama T."/>
            <person name="Ikeuchi M."/>
            <person name="Watanabe M."/>
            <person name="Wada H."/>
            <person name="Kobayashi K."/>
            <person name="Saito M."/>
            <person name="Masuda T."/>
            <person name="Sasaki-Sekimoto Y."/>
            <person name="Mashiguchi K."/>
            <person name="Awai K."/>
            <person name="Shimojima M."/>
            <person name="Masuda S."/>
            <person name="Iwai M."/>
            <person name="Nobusawa T."/>
            <person name="Narise T."/>
            <person name="Kondo S."/>
            <person name="Saito H."/>
            <person name="Sato R."/>
            <person name="Murakawa M."/>
            <person name="Ihara Y."/>
            <person name="Oshima-Yamada Y."/>
            <person name="Ohtaka K."/>
            <person name="Satoh M."/>
            <person name="Sonobe K."/>
            <person name="Ishii M."/>
            <person name="Ohtani R."/>
            <person name="Kanamori-Sato M."/>
            <person name="Honoki R."/>
            <person name="Miyazaki D."/>
            <person name="Mochizuki H."/>
            <person name="Umetsu J."/>
            <person name="Higashi K."/>
            <person name="Shibata D."/>
            <person name="Kamiya Y."/>
            <person name="Sato N."/>
            <person name="Nakamura Y."/>
            <person name="Tabata S."/>
            <person name="Ida S."/>
            <person name="Kurokawa K."/>
            <person name="Ohta H."/>
        </authorList>
    </citation>
    <scope>NUCLEOTIDE SEQUENCE [LARGE SCALE GENOMIC DNA]</scope>
    <source>
        <strain evidence="2 3">NIES-2285</strain>
    </source>
</reference>
<evidence type="ECO:0000313" key="3">
    <source>
        <dbReference type="Proteomes" id="UP000054558"/>
    </source>
</evidence>
<accession>A0A1Y1HSQ1</accession>
<dbReference type="Proteomes" id="UP000054558">
    <property type="component" value="Unassembled WGS sequence"/>
</dbReference>
<name>A0A1Y1HSQ1_KLENI</name>
<organism evidence="2 3">
    <name type="scientific">Klebsormidium nitens</name>
    <name type="common">Green alga</name>
    <name type="synonym">Ulothrix nitens</name>
    <dbReference type="NCBI Taxonomy" id="105231"/>
    <lineage>
        <taxon>Eukaryota</taxon>
        <taxon>Viridiplantae</taxon>
        <taxon>Streptophyta</taxon>
        <taxon>Klebsormidiophyceae</taxon>
        <taxon>Klebsormidiales</taxon>
        <taxon>Klebsormidiaceae</taxon>
        <taxon>Klebsormidium</taxon>
    </lineage>
</organism>
<dbReference type="AlphaFoldDB" id="A0A1Y1HSQ1"/>
<evidence type="ECO:0000313" key="2">
    <source>
        <dbReference type="EMBL" id="GAQ81655.1"/>
    </source>
</evidence>
<proteinExistence type="predicted"/>
<gene>
    <name evidence="2" type="ORF">KFL_000860270</name>
</gene>
<feature type="chain" id="PRO_5012553263" evidence="1">
    <location>
        <begin position="27"/>
        <end position="1022"/>
    </location>
</feature>
<keyword evidence="3" id="KW-1185">Reference proteome</keyword>
<sequence>MAAPWKVHAARTLLVVFLLGHSIASGSTVGDASTFDQLLVLDCQARLHLFPSHHFATSSVVALSPSLQTFVKQGLFDTVNAMVKRRAQCHCPALSDAQFQASFKLDPSSIISAVSDGSLAGNLGTVCNTADTTFVRSWSALWTELGSLGQWPKSTCSAATWQQGNGCKVELPLDPQATLQVGINSCPGQALPFVSISCRGARCRNLARPCATSADCQRLSQAPGTPANAAYAGLNQLDASTGLQCAILNPARDDSFWAQRGIPPTNATYVSGILVGLLESVGLYTQTDLDNGRCGASGPEVAGKMWARALQYLQSLYRTDTAATPDGLCVPSALVTDIADRVKLPAPAQTCKNVTAMCEYPQYPLVTSAISCDACYANPYVSTSLTTYKTALPSNYWASNSAPGEVVWWKNRTVCVAADGLGGFTDGTAAPPGGFNSKDTGNTRKCNMTAYDLQPCGADECAGQSDCLDSAQFCGDSPDDIQAPPPASPTASTSYEFGLDQIPGYPIAWGGKLEDGTPVFDPPRKDGTAFRLPQETCASPAGALPVLRLSCGRPSLQLTPMSPIAVRIALPDLQGLLTTVHQQLLTWLVGCRLGGPAVPAGQVRAWFDAWQPDFWSTLLFSGGHQYAVQHFLSLASPWSVMRTAITAATPGTWPSLLAMPAGCTLADWMTSGTCRLQFSGLRAMLDRDVTLRAVITRCPAFPEGLPDVYLDCVGADCTTVFQPYSLTACDSDSACGANTRCVQLFNSTDPLANLLWLPDGVNASALNSDTCASPSAFITDVQNLVRTAAGLPVAPTGQPQGSGVCMPDLLKLVNGANLTWFDAQLNTSGLTGQTSVNGLAEYAKLAGEQGHPCGDDVMSQLSATSFSLVVTLTVGGPSAAGFGATQKGQLANAVAKMAGVPSEQVGILSASDVVLSASDARRRALLTSAPTGTFLQADVGVQAGSYVAALALADAVRASEASGGAAASVAASGLTGYDVISVALSVQTNVALEPLKAAGMAGRAAWGTVAVGIILSLLHALI</sequence>